<dbReference type="GO" id="GO:0005737">
    <property type="term" value="C:cytoplasm"/>
    <property type="evidence" value="ECO:0007669"/>
    <property type="project" value="TreeGrafter"/>
</dbReference>
<name>A0A8A4TUN3_SULCO</name>
<dbReference type="Gene3D" id="2.60.40.150">
    <property type="entry name" value="C2 domain"/>
    <property type="match status" value="1"/>
</dbReference>
<feature type="region of interest" description="Disordered" evidence="2">
    <location>
        <begin position="489"/>
        <end position="740"/>
    </location>
</feature>
<gene>
    <name evidence="5" type="ORF">J3U87_11450</name>
</gene>
<dbReference type="GO" id="GO:0005524">
    <property type="term" value="F:ATP binding"/>
    <property type="evidence" value="ECO:0007669"/>
    <property type="project" value="InterPro"/>
</dbReference>
<sequence length="1342" mass="148759">MAHSHLMTEARLLDELTGNHISARLYPTPAGGVEQLEAIWREKCAPLENAQVNHPTLLKLQGPRRLGQLVGIVSDHGPKVDLGRFLAHQGMVEEEYAIRLVLQISKALVALETQGLIHAQLHPRDILLRSNGEVVLKNYGLYDFDQCVSQELGLSALESPTYLAPEQIGGRVLRPGTSIYQLGLIFFQAVTGALPFKGTLDQIRQGHLNSPPADPRAFNNKLSEGLVRVMSRMLAKRAEDRFTTLSEVQRGLISLLPMGEGLAMMKEAGGPLRKLSDKDAERIESVLDQALTQMEEGDFDGALQVVDSAFRMAGFQENTYEVYQTIWRQRHAVLMRELLNTAQRQLSARQPEEALRTLNKILSVNPREEKAHEMQGNIFLWLAAELPPMSEPTDAALLGLCAERTDNAGLADHCYTKLLLTEPADAGTDGDQLDTLQGLAQSRLEQLRANLGPVAAPVDEEQVLKPGEAIFDADDDDLFDQALDQQLEARLRDTGGPTRFDERFPREDEPAHAPAVEEPTAPVERAVPESEPVAQAPAPEPVAQAPAPEPAPDPPADNYLGYDDEDYETNLVSAPSPLPPTPAEEEPNYLGYDEDDMVAAVPPPPKPAPPPSEPSPADSLDGLDDINADDLGDSLDDSLDDAIGDIDDDAFEEPAAFSPSPAAALEDEDDDLEIPSLEDDVPELPTSLPVPGAAQAQDSGSQGDFARPAASSFDDLLGSPDAEAPVEEPPAEPAPAPAPKVKKPLPVKLLAAVAAVFLVVLVVGGIVMNNASAHRKAAEAAYTKADGLQRDGNWEAALAAWQAAATEFPDYKDTPQRLQGIEADISARDDQLKKYLQRATAYIEEGVLTGNMGDNAMALLKKAEDIAPPNDPQIKAVYDLLNQTESSKVLALLDAGKVPEAKERYDDLKVMIPGFQDPDIEGRIQEWVEKDLLAPGLIKLDRAIAAKNWERAMEITGDMREVVPNSRSVQERWDVVVAEYAARLREAEEKDQKSQMLRYLDVLVTIRPDDEALAERRNELSRTLNQDRIRGLEQSIQDSIEKGKLGQATLVAQRLRKLDSSNEVARQALVQYRREMDRMLDESKKDNARAGLDIYEDILKVLNWRSYRNLQKELQKRVNAFDGRVAGIKRSSLSYDKVIPAIDRIMGEYPDFRKDRNYKWLSDAKTRYERESKAFDTLLGWEREARSNSGITYRQIIERLTKDTYQLNYAKSRISELTNRYRELERNYSGGVTIVIRSATNLPREKSGLNKDPEGFVELTVGRDQKFTTPAINNNRNPKWDFTCNFIAKPGEALTFNVYDKEGRGRELIGQVSLDRLPPSQKGLQLKHADGWVLNLDIRRER</sequence>
<dbReference type="CDD" id="cd00030">
    <property type="entry name" value="C2"/>
    <property type="match status" value="1"/>
</dbReference>
<dbReference type="InterPro" id="IPR045269">
    <property type="entry name" value="Atg1-like"/>
</dbReference>
<dbReference type="InterPro" id="IPR011009">
    <property type="entry name" value="Kinase-like_dom_sf"/>
</dbReference>
<keyword evidence="5" id="KW-0418">Kinase</keyword>
<dbReference type="Proteomes" id="UP000663929">
    <property type="component" value="Chromosome"/>
</dbReference>
<feature type="compositionally biased region" description="Acidic residues" evidence="2">
    <location>
        <begin position="665"/>
        <end position="682"/>
    </location>
</feature>
<dbReference type="Pfam" id="PF00069">
    <property type="entry name" value="Pkinase"/>
    <property type="match status" value="1"/>
</dbReference>
<keyword evidence="6" id="KW-1185">Reference proteome</keyword>
<dbReference type="Gene3D" id="1.10.510.10">
    <property type="entry name" value="Transferase(Phosphotransferase) domain 1"/>
    <property type="match status" value="1"/>
</dbReference>
<dbReference type="RefSeq" id="WP_237383165.1">
    <property type="nucleotide sequence ID" value="NZ_CP071793.1"/>
</dbReference>
<feature type="compositionally biased region" description="Low complexity" evidence="2">
    <location>
        <begin position="529"/>
        <end position="546"/>
    </location>
</feature>
<dbReference type="SMART" id="SM00239">
    <property type="entry name" value="C2"/>
    <property type="match status" value="1"/>
</dbReference>
<dbReference type="SUPFAM" id="SSF49562">
    <property type="entry name" value="C2 domain (Calcium/lipid-binding domain, CaLB)"/>
    <property type="match status" value="1"/>
</dbReference>
<evidence type="ECO:0000259" key="4">
    <source>
        <dbReference type="PROSITE" id="PS50011"/>
    </source>
</evidence>
<evidence type="ECO:0000313" key="5">
    <source>
        <dbReference type="EMBL" id="QTD53067.1"/>
    </source>
</evidence>
<keyword evidence="1" id="KW-0175">Coiled coil</keyword>
<reference evidence="5" key="1">
    <citation type="submission" date="2021-03" db="EMBL/GenBank/DDBJ databases">
        <title>Acanthopleuribacteraceae sp. M133.</title>
        <authorList>
            <person name="Wang G."/>
        </authorList>
    </citation>
    <scope>NUCLEOTIDE SEQUENCE</scope>
    <source>
        <strain evidence="5">M133</strain>
    </source>
</reference>
<proteinExistence type="predicted"/>
<protein>
    <submittedName>
        <fullName evidence="5">Protein kinase</fullName>
    </submittedName>
</protein>
<dbReference type="InterPro" id="IPR000008">
    <property type="entry name" value="C2_dom"/>
</dbReference>
<dbReference type="PROSITE" id="PS50004">
    <property type="entry name" value="C2"/>
    <property type="match status" value="1"/>
</dbReference>
<dbReference type="PANTHER" id="PTHR24348">
    <property type="entry name" value="SERINE/THREONINE-PROTEIN KINASE UNC-51-RELATED"/>
    <property type="match status" value="1"/>
</dbReference>
<organism evidence="5 6">
    <name type="scientific">Sulfidibacter corallicola</name>
    <dbReference type="NCBI Taxonomy" id="2818388"/>
    <lineage>
        <taxon>Bacteria</taxon>
        <taxon>Pseudomonadati</taxon>
        <taxon>Acidobacteriota</taxon>
        <taxon>Holophagae</taxon>
        <taxon>Acanthopleuribacterales</taxon>
        <taxon>Acanthopleuribacteraceae</taxon>
        <taxon>Sulfidibacter</taxon>
    </lineage>
</organism>
<dbReference type="KEGG" id="scor:J3U87_11450"/>
<evidence type="ECO:0000259" key="3">
    <source>
        <dbReference type="PROSITE" id="PS50004"/>
    </source>
</evidence>
<dbReference type="InterPro" id="IPR011990">
    <property type="entry name" value="TPR-like_helical_dom_sf"/>
</dbReference>
<dbReference type="SUPFAM" id="SSF48452">
    <property type="entry name" value="TPR-like"/>
    <property type="match status" value="1"/>
</dbReference>
<feature type="compositionally biased region" description="Basic and acidic residues" evidence="2">
    <location>
        <begin position="489"/>
        <end position="511"/>
    </location>
</feature>
<dbReference type="InterPro" id="IPR000719">
    <property type="entry name" value="Prot_kinase_dom"/>
</dbReference>
<accession>A0A8A4TUN3</accession>
<evidence type="ECO:0000313" key="6">
    <source>
        <dbReference type="Proteomes" id="UP000663929"/>
    </source>
</evidence>
<dbReference type="EMBL" id="CP071793">
    <property type="protein sequence ID" value="QTD53067.1"/>
    <property type="molecule type" value="Genomic_DNA"/>
</dbReference>
<feature type="coiled-coil region" evidence="1">
    <location>
        <begin position="1055"/>
        <end position="1082"/>
    </location>
</feature>
<dbReference type="InterPro" id="IPR035892">
    <property type="entry name" value="C2_domain_sf"/>
</dbReference>
<dbReference type="PRINTS" id="PR01217">
    <property type="entry name" value="PRICHEXTENSN"/>
</dbReference>
<feature type="domain" description="Protein kinase" evidence="4">
    <location>
        <begin position="1"/>
        <end position="253"/>
    </location>
</feature>
<keyword evidence="5" id="KW-0808">Transferase</keyword>
<dbReference type="SUPFAM" id="SSF56112">
    <property type="entry name" value="Protein kinase-like (PK-like)"/>
    <property type="match status" value="1"/>
</dbReference>
<dbReference type="GO" id="GO:0004674">
    <property type="term" value="F:protein serine/threonine kinase activity"/>
    <property type="evidence" value="ECO:0007669"/>
    <property type="project" value="InterPro"/>
</dbReference>
<dbReference type="PROSITE" id="PS50011">
    <property type="entry name" value="PROTEIN_KINASE_DOM"/>
    <property type="match status" value="1"/>
</dbReference>
<evidence type="ECO:0000256" key="1">
    <source>
        <dbReference type="SAM" id="Coils"/>
    </source>
</evidence>
<feature type="compositionally biased region" description="Low complexity" evidence="2">
    <location>
        <begin position="653"/>
        <end position="664"/>
    </location>
</feature>
<dbReference type="Gene3D" id="1.25.40.10">
    <property type="entry name" value="Tetratricopeptide repeat domain"/>
    <property type="match status" value="1"/>
</dbReference>
<evidence type="ECO:0000256" key="2">
    <source>
        <dbReference type="SAM" id="MobiDB-lite"/>
    </source>
</evidence>
<dbReference type="Pfam" id="PF00168">
    <property type="entry name" value="C2"/>
    <property type="match status" value="1"/>
</dbReference>
<feature type="compositionally biased region" description="Pro residues" evidence="2">
    <location>
        <begin position="601"/>
        <end position="614"/>
    </location>
</feature>
<dbReference type="SMART" id="SM00220">
    <property type="entry name" value="S_TKc"/>
    <property type="match status" value="1"/>
</dbReference>
<feature type="domain" description="C2" evidence="3">
    <location>
        <begin position="1211"/>
        <end position="1333"/>
    </location>
</feature>
<feature type="compositionally biased region" description="Acidic residues" evidence="2">
    <location>
        <begin position="583"/>
        <end position="597"/>
    </location>
</feature>
<feature type="compositionally biased region" description="Acidic residues" evidence="2">
    <location>
        <begin position="621"/>
        <end position="652"/>
    </location>
</feature>